<keyword evidence="1" id="KW-1133">Transmembrane helix</keyword>
<feature type="transmembrane region" description="Helical" evidence="1">
    <location>
        <begin position="215"/>
        <end position="235"/>
    </location>
</feature>
<keyword evidence="1" id="KW-0472">Membrane</keyword>
<evidence type="ECO:0000313" key="2">
    <source>
        <dbReference type="EMBL" id="CBH98810.1"/>
    </source>
</evidence>
<dbReference type="InterPro" id="IPR037185">
    <property type="entry name" value="EmrE-like"/>
</dbReference>
<dbReference type="AlphaFoldDB" id="E6PV53"/>
<proteinExistence type="predicted"/>
<feature type="transmembrane region" description="Helical" evidence="1">
    <location>
        <begin position="33"/>
        <end position="53"/>
    </location>
</feature>
<feature type="transmembrane region" description="Helical" evidence="1">
    <location>
        <begin position="163"/>
        <end position="183"/>
    </location>
</feature>
<evidence type="ECO:0000256" key="1">
    <source>
        <dbReference type="SAM" id="Phobius"/>
    </source>
</evidence>
<comment type="caution">
    <text evidence="2">The sequence shown here is derived from an EMBL/GenBank/DDBJ whole genome shotgun (WGS) entry which is preliminary data.</text>
</comment>
<evidence type="ECO:0008006" key="3">
    <source>
        <dbReference type="Google" id="ProtNLM"/>
    </source>
</evidence>
<name>E6PV53_9ZZZZ</name>
<organism evidence="2">
    <name type="scientific">mine drainage metagenome</name>
    <dbReference type="NCBI Taxonomy" id="410659"/>
    <lineage>
        <taxon>unclassified sequences</taxon>
        <taxon>metagenomes</taxon>
        <taxon>ecological metagenomes</taxon>
    </lineage>
</organism>
<keyword evidence="1" id="KW-0812">Transmembrane</keyword>
<dbReference type="SUPFAM" id="SSF103481">
    <property type="entry name" value="Multidrug resistance efflux transporter EmrE"/>
    <property type="match status" value="1"/>
</dbReference>
<protein>
    <recommendedName>
        <fullName evidence="3">EamA-like transporter family protein</fullName>
    </recommendedName>
</protein>
<dbReference type="Gene3D" id="1.10.3730.20">
    <property type="match status" value="1"/>
</dbReference>
<dbReference type="EMBL" id="CABM01000062">
    <property type="protein sequence ID" value="CBH98810.1"/>
    <property type="molecule type" value="Genomic_DNA"/>
</dbReference>
<gene>
    <name evidence="2" type="ORF">CARN2_0020</name>
</gene>
<feature type="transmembrane region" description="Helical" evidence="1">
    <location>
        <begin position="137"/>
        <end position="157"/>
    </location>
</feature>
<feature type="transmembrane region" description="Helical" evidence="1">
    <location>
        <begin position="59"/>
        <end position="77"/>
    </location>
</feature>
<sequence>MDATTPPQAFVAVLAGAMLHACWNVAARRDRHLETALVVAGGAVLALSALPFLRQPAPAAWPHLLFSALLHVAYFGLPAAAYARAGVAVAPQLVLLAAVWWFAEPLTPVAWIGVMAICAGVLLMHSRWRPGEAEASIPALANAVVIAAYTLNGAAGARLCSALGAYALWIFPLTVLPTLAWLLRGRWASMAPRRLLESLRWTDLQRGLGGGASSLVSYALALWAMTIAPVAPVAALRETSDAVWRGAGPPGVARAPAGARLG</sequence>
<feature type="transmembrane region" description="Helical" evidence="1">
    <location>
        <begin position="6"/>
        <end position="26"/>
    </location>
</feature>
<accession>E6PV53</accession>
<reference evidence="2" key="1">
    <citation type="submission" date="2009-10" db="EMBL/GenBank/DDBJ databases">
        <title>Diversity of trophic interactions inside an arsenic-rich microbial ecosystem.</title>
        <authorList>
            <person name="Bertin P.N."/>
            <person name="Heinrich-Salmeron A."/>
            <person name="Pelletier E."/>
            <person name="Goulhen-Chollet F."/>
            <person name="Arsene-Ploetze F."/>
            <person name="Gallien S."/>
            <person name="Calteau A."/>
            <person name="Vallenet D."/>
            <person name="Casiot C."/>
            <person name="Chane-Woon-Ming B."/>
            <person name="Giloteaux L."/>
            <person name="Barakat M."/>
            <person name="Bonnefoy V."/>
            <person name="Bruneel O."/>
            <person name="Chandler M."/>
            <person name="Cleiss J."/>
            <person name="Duran R."/>
            <person name="Elbaz-Poulichet F."/>
            <person name="Fonknechten N."/>
            <person name="Lauga B."/>
            <person name="Mornico D."/>
            <person name="Ortet P."/>
            <person name="Schaeffer C."/>
            <person name="Siguier P."/>
            <person name="Alexander Thil Smith A."/>
            <person name="Van Dorsselaer A."/>
            <person name="Weissenbach J."/>
            <person name="Medigue C."/>
            <person name="Le Paslier D."/>
        </authorList>
    </citation>
    <scope>NUCLEOTIDE SEQUENCE</scope>
</reference>